<reference evidence="1 2" key="1">
    <citation type="submission" date="2018-06" db="EMBL/GenBank/DDBJ databases">
        <authorList>
            <consortium name="Pathogen Informatics"/>
            <person name="Doyle S."/>
        </authorList>
    </citation>
    <scope>NUCLEOTIDE SEQUENCE [LARGE SCALE GENOMIC DNA]</scope>
    <source>
        <strain evidence="1 2">NCTC13160</strain>
    </source>
</reference>
<name>A0A378YM72_9BURK</name>
<proteinExistence type="predicted"/>
<evidence type="ECO:0000313" key="1">
    <source>
        <dbReference type="EMBL" id="SUA77607.1"/>
    </source>
</evidence>
<organism evidence="1 2">
    <name type="scientific">Pandoraea pnomenusa</name>
    <dbReference type="NCBI Taxonomy" id="93220"/>
    <lineage>
        <taxon>Bacteria</taxon>
        <taxon>Pseudomonadati</taxon>
        <taxon>Pseudomonadota</taxon>
        <taxon>Betaproteobacteria</taxon>
        <taxon>Burkholderiales</taxon>
        <taxon>Burkholderiaceae</taxon>
        <taxon>Pandoraea</taxon>
    </lineage>
</organism>
<evidence type="ECO:0000313" key="2">
    <source>
        <dbReference type="Proteomes" id="UP000254573"/>
    </source>
</evidence>
<protein>
    <submittedName>
        <fullName evidence="1">Uncharacterized protein</fullName>
    </submittedName>
</protein>
<gene>
    <name evidence="1" type="ORF">NCTC13160_02041</name>
</gene>
<sequence>MVWGIMVQGLTSIGSWIAGHMPIVDLVGQSVAHCI</sequence>
<accession>A0A378YM72</accession>
<dbReference type="EMBL" id="UGSG01000001">
    <property type="protein sequence ID" value="SUA77607.1"/>
    <property type="molecule type" value="Genomic_DNA"/>
</dbReference>
<dbReference type="Proteomes" id="UP000254573">
    <property type="component" value="Unassembled WGS sequence"/>
</dbReference>
<dbReference type="AlphaFoldDB" id="A0A378YM72"/>